<dbReference type="EMBL" id="JAZAQF010000064">
    <property type="protein sequence ID" value="MFG3818180.1"/>
    <property type="molecule type" value="Genomic_DNA"/>
</dbReference>
<name>A0ABW7CDG6_9CYAN</name>
<accession>A0ABW7CDG6</accession>
<dbReference type="RefSeq" id="WP_393013269.1">
    <property type="nucleotide sequence ID" value="NZ_JAZAQF010000064.1"/>
</dbReference>
<comment type="caution">
    <text evidence="1">The sequence shown here is derived from an EMBL/GenBank/DDBJ whole genome shotgun (WGS) entry which is preliminary data.</text>
</comment>
<dbReference type="Proteomes" id="UP001604335">
    <property type="component" value="Unassembled WGS sequence"/>
</dbReference>
<protein>
    <recommendedName>
        <fullName evidence="3">DUF2442 domain-containing protein</fullName>
    </recommendedName>
</protein>
<keyword evidence="2" id="KW-1185">Reference proteome</keyword>
<evidence type="ECO:0000313" key="1">
    <source>
        <dbReference type="EMBL" id="MFG3818180.1"/>
    </source>
</evidence>
<organism evidence="1 2">
    <name type="scientific">Limnothrix redekei LRLZ20PSL1</name>
    <dbReference type="NCBI Taxonomy" id="3112953"/>
    <lineage>
        <taxon>Bacteria</taxon>
        <taxon>Bacillati</taxon>
        <taxon>Cyanobacteriota</taxon>
        <taxon>Cyanophyceae</taxon>
        <taxon>Pseudanabaenales</taxon>
        <taxon>Pseudanabaenaceae</taxon>
        <taxon>Limnothrix</taxon>
    </lineage>
</organism>
<gene>
    <name evidence="1" type="ORF">VPK24_11085</name>
</gene>
<reference evidence="2" key="1">
    <citation type="journal article" date="2024" name="Algal Res.">
        <title>Biochemical, toxicological and genomic investigation of a high-biomass producing Limnothrix strain isolated from Italian shallow drinking water reservoir.</title>
        <authorList>
            <person name="Simonazzi M."/>
            <person name="Shishido T.K."/>
            <person name="Delbaje E."/>
            <person name="Wahlsten M."/>
            <person name="Fewer D.P."/>
            <person name="Sivonen K."/>
            <person name="Pezzolesi L."/>
            <person name="Pistocchi R."/>
        </authorList>
    </citation>
    <scope>NUCLEOTIDE SEQUENCE [LARGE SCALE GENOMIC DNA]</scope>
    <source>
        <strain evidence="2">LRLZ20PSL1</strain>
    </source>
</reference>
<sequence length="103" mass="11819">MSAFIWIGDRFLNLNWIRQIQVDEETGELTIVWSDGDLLILSGAMAVGLFRDLKERCAAKNRALDVVTDPKFESPDWFYELWGSSQYPGPVDLGDDILDEFEF</sequence>
<evidence type="ECO:0000313" key="2">
    <source>
        <dbReference type="Proteomes" id="UP001604335"/>
    </source>
</evidence>
<proteinExistence type="predicted"/>
<evidence type="ECO:0008006" key="3">
    <source>
        <dbReference type="Google" id="ProtNLM"/>
    </source>
</evidence>